<dbReference type="Proteomes" id="UP001190700">
    <property type="component" value="Unassembled WGS sequence"/>
</dbReference>
<dbReference type="SUPFAM" id="SSF54197">
    <property type="entry name" value="HIT-like"/>
    <property type="match status" value="1"/>
</dbReference>
<keyword evidence="2" id="KW-1185">Reference proteome</keyword>
<comment type="caution">
    <text evidence="1">The sequence shown here is derived from an EMBL/GenBank/DDBJ whole genome shotgun (WGS) entry which is preliminary data.</text>
</comment>
<dbReference type="EMBL" id="LGRX02034311">
    <property type="protein sequence ID" value="KAK3238174.1"/>
    <property type="molecule type" value="Genomic_DNA"/>
</dbReference>
<gene>
    <name evidence="1" type="ORF">CYMTET_51795</name>
</gene>
<evidence type="ECO:0000313" key="1">
    <source>
        <dbReference type="EMBL" id="KAK3238174.1"/>
    </source>
</evidence>
<dbReference type="AlphaFoldDB" id="A0AAE0BM00"/>
<organism evidence="1 2">
    <name type="scientific">Cymbomonas tetramitiformis</name>
    <dbReference type="NCBI Taxonomy" id="36881"/>
    <lineage>
        <taxon>Eukaryota</taxon>
        <taxon>Viridiplantae</taxon>
        <taxon>Chlorophyta</taxon>
        <taxon>Pyramimonadophyceae</taxon>
        <taxon>Pyramimonadales</taxon>
        <taxon>Pyramimonadaceae</taxon>
        <taxon>Cymbomonas</taxon>
    </lineage>
</organism>
<sequence>MAEPACKKCQQVAKEVVPEHGGILFEDDLWIVVHKGAPIGVEGHLQLVSKRHFRGPADFNDEEAALVGIMLRHCQAILKEVSGAEQIYTAALGASFPHFHCHMVPVYGNVHPVLGIAWDVFLQEKLAADNKLQPDLARCTDIAEKFKAAIAERNPPKMQFTFNT</sequence>
<name>A0AAE0BM00_9CHLO</name>
<protein>
    <recommendedName>
        <fullName evidence="3">HIT domain-containing protein</fullName>
    </recommendedName>
</protein>
<evidence type="ECO:0008006" key="3">
    <source>
        <dbReference type="Google" id="ProtNLM"/>
    </source>
</evidence>
<proteinExistence type="predicted"/>
<evidence type="ECO:0000313" key="2">
    <source>
        <dbReference type="Proteomes" id="UP001190700"/>
    </source>
</evidence>
<dbReference type="InterPro" id="IPR036265">
    <property type="entry name" value="HIT-like_sf"/>
</dbReference>
<reference evidence="1 2" key="1">
    <citation type="journal article" date="2015" name="Genome Biol. Evol.">
        <title>Comparative Genomics of a Bacterivorous Green Alga Reveals Evolutionary Causalities and Consequences of Phago-Mixotrophic Mode of Nutrition.</title>
        <authorList>
            <person name="Burns J.A."/>
            <person name="Paasch A."/>
            <person name="Narechania A."/>
            <person name="Kim E."/>
        </authorList>
    </citation>
    <scope>NUCLEOTIDE SEQUENCE [LARGE SCALE GENOMIC DNA]</scope>
    <source>
        <strain evidence="1 2">PLY_AMNH</strain>
    </source>
</reference>
<dbReference type="Gene3D" id="3.30.428.10">
    <property type="entry name" value="HIT-like"/>
    <property type="match status" value="1"/>
</dbReference>
<accession>A0AAE0BM00</accession>